<evidence type="ECO:0000259" key="2">
    <source>
        <dbReference type="Pfam" id="PF24035"/>
    </source>
</evidence>
<reference evidence="3 4" key="1">
    <citation type="submission" date="2019-08" db="EMBL/GenBank/DDBJ databases">
        <title>Archaea genome.</title>
        <authorList>
            <person name="Kajale S."/>
            <person name="Shouche Y."/>
            <person name="Deshpande N."/>
            <person name="Sharma A."/>
        </authorList>
    </citation>
    <scope>NUCLEOTIDE SEQUENCE [LARGE SCALE GENOMIC DNA]</scope>
    <source>
        <strain evidence="3 4">ESP3B_9</strain>
    </source>
</reference>
<sequence length="176" mass="19154">MSRSTTLSEGEIFEILANGRRRETLRHLTETRDGAVTLRSLAIAIATAESGQSPPPPPVRESVWSSLHQTHLPKLDELGIVRYDSDSGTVTMCDSAPEIDTHMEVFVWNGLSWSELYLALGIGSLLAVLAVLLEAPFVGSADPILGVSISLAMFAVAAAAQLWPNRLDMLRMLRRS</sequence>
<feature type="transmembrane region" description="Helical" evidence="1">
    <location>
        <begin position="144"/>
        <end position="164"/>
    </location>
</feature>
<organism evidence="3 4">
    <name type="scientific">Natrialba swarupiae</name>
    <dbReference type="NCBI Taxonomy" id="2448032"/>
    <lineage>
        <taxon>Archaea</taxon>
        <taxon>Methanobacteriati</taxon>
        <taxon>Methanobacteriota</taxon>
        <taxon>Stenosarchaea group</taxon>
        <taxon>Halobacteria</taxon>
        <taxon>Halobacteriales</taxon>
        <taxon>Natrialbaceae</taxon>
        <taxon>Natrialba</taxon>
    </lineage>
</organism>
<keyword evidence="1" id="KW-0472">Membrane</keyword>
<evidence type="ECO:0000256" key="1">
    <source>
        <dbReference type="SAM" id="Phobius"/>
    </source>
</evidence>
<evidence type="ECO:0000313" key="4">
    <source>
        <dbReference type="Proteomes" id="UP000324104"/>
    </source>
</evidence>
<name>A0A5D5AST3_9EURY</name>
<dbReference type="InterPro" id="IPR055768">
    <property type="entry name" value="DUF7344"/>
</dbReference>
<dbReference type="AlphaFoldDB" id="A0A5D5AST3"/>
<gene>
    <name evidence="3" type="ORF">FYC77_01055</name>
</gene>
<dbReference type="EMBL" id="VTAW01000001">
    <property type="protein sequence ID" value="TYT64027.1"/>
    <property type="molecule type" value="Genomic_DNA"/>
</dbReference>
<dbReference type="Proteomes" id="UP000324104">
    <property type="component" value="Unassembled WGS sequence"/>
</dbReference>
<feature type="domain" description="DUF7344" evidence="2">
    <location>
        <begin position="13"/>
        <end position="91"/>
    </location>
</feature>
<keyword evidence="1" id="KW-1133">Transmembrane helix</keyword>
<protein>
    <recommendedName>
        <fullName evidence="2">DUF7344 domain-containing protein</fullName>
    </recommendedName>
</protein>
<feature type="transmembrane region" description="Helical" evidence="1">
    <location>
        <begin position="116"/>
        <end position="138"/>
    </location>
</feature>
<comment type="caution">
    <text evidence="3">The sequence shown here is derived from an EMBL/GenBank/DDBJ whole genome shotgun (WGS) entry which is preliminary data.</text>
</comment>
<proteinExistence type="predicted"/>
<keyword evidence="4" id="KW-1185">Reference proteome</keyword>
<dbReference type="Pfam" id="PF24035">
    <property type="entry name" value="DUF7344"/>
    <property type="match status" value="1"/>
</dbReference>
<accession>A0A5D5AST3</accession>
<keyword evidence="1" id="KW-0812">Transmembrane</keyword>
<evidence type="ECO:0000313" key="3">
    <source>
        <dbReference type="EMBL" id="TYT64027.1"/>
    </source>
</evidence>